<dbReference type="Proteomes" id="UP000598971">
    <property type="component" value="Unassembled WGS sequence"/>
</dbReference>
<dbReference type="RefSeq" id="WP_171608912.1">
    <property type="nucleotide sequence ID" value="NZ_WHPF01000011.1"/>
</dbReference>
<proteinExistence type="predicted"/>
<sequence>MTRKQYTGKPFKIKIAGFLFFAVIAPLALGAIVMWLWNAILPDLLHLQLISYWQAVGLLVLCRILFGNLKPGHKQHTQAGAPPPLRDKWMRMNEEERALFKEKWKNRCHKD</sequence>
<gene>
    <name evidence="2" type="ORF">GD597_16000</name>
</gene>
<keyword evidence="1" id="KW-0812">Transmembrane</keyword>
<reference evidence="2" key="1">
    <citation type="submission" date="2019-10" db="EMBL/GenBank/DDBJ databases">
        <title>Draft genome sequence of Panacibacter sp. KCS-6.</title>
        <authorList>
            <person name="Yim K.J."/>
        </authorList>
    </citation>
    <scope>NUCLEOTIDE SEQUENCE</scope>
    <source>
        <strain evidence="2">KCS-6</strain>
    </source>
</reference>
<evidence type="ECO:0000313" key="2">
    <source>
        <dbReference type="EMBL" id="NNV56976.1"/>
    </source>
</evidence>
<keyword evidence="1" id="KW-1133">Transmembrane helix</keyword>
<name>A0A8J8JY46_9BACT</name>
<organism evidence="2 3">
    <name type="scientific">Limnovirga soli</name>
    <dbReference type="NCBI Taxonomy" id="2656915"/>
    <lineage>
        <taxon>Bacteria</taxon>
        <taxon>Pseudomonadati</taxon>
        <taxon>Bacteroidota</taxon>
        <taxon>Chitinophagia</taxon>
        <taxon>Chitinophagales</taxon>
        <taxon>Chitinophagaceae</taxon>
        <taxon>Limnovirga</taxon>
    </lineage>
</organism>
<accession>A0A8J8JY46</accession>
<keyword evidence="3" id="KW-1185">Reference proteome</keyword>
<evidence type="ECO:0000256" key="1">
    <source>
        <dbReference type="SAM" id="Phobius"/>
    </source>
</evidence>
<feature type="transmembrane region" description="Helical" evidence="1">
    <location>
        <begin position="15"/>
        <end position="37"/>
    </location>
</feature>
<protein>
    <submittedName>
        <fullName evidence="2">Uncharacterized protein</fullName>
    </submittedName>
</protein>
<dbReference type="AlphaFoldDB" id="A0A8J8JY46"/>
<dbReference type="EMBL" id="WHPF01000011">
    <property type="protein sequence ID" value="NNV56976.1"/>
    <property type="molecule type" value="Genomic_DNA"/>
</dbReference>
<keyword evidence="1" id="KW-0472">Membrane</keyword>
<comment type="caution">
    <text evidence="2">The sequence shown here is derived from an EMBL/GenBank/DDBJ whole genome shotgun (WGS) entry which is preliminary data.</text>
</comment>
<evidence type="ECO:0000313" key="3">
    <source>
        <dbReference type="Proteomes" id="UP000598971"/>
    </source>
</evidence>
<feature type="transmembrane region" description="Helical" evidence="1">
    <location>
        <begin position="49"/>
        <end position="66"/>
    </location>
</feature>